<evidence type="ECO:0000313" key="3">
    <source>
        <dbReference type="Proteomes" id="UP001212821"/>
    </source>
</evidence>
<keyword evidence="1" id="KW-0472">Membrane</keyword>
<accession>A0ABY7Q0Y6</accession>
<feature type="transmembrane region" description="Helical" evidence="1">
    <location>
        <begin position="107"/>
        <end position="124"/>
    </location>
</feature>
<reference evidence="3" key="1">
    <citation type="submission" date="2022-12" db="EMBL/GenBank/DDBJ databases">
        <authorList>
            <person name="Mo P."/>
        </authorList>
    </citation>
    <scope>NUCLEOTIDE SEQUENCE [LARGE SCALE GENOMIC DNA]</scope>
    <source>
        <strain evidence="3">HUAS 3-15</strain>
    </source>
</reference>
<keyword evidence="3" id="KW-1185">Reference proteome</keyword>
<keyword evidence="1" id="KW-0812">Transmembrane</keyword>
<feature type="transmembrane region" description="Helical" evidence="1">
    <location>
        <begin position="171"/>
        <end position="192"/>
    </location>
</feature>
<dbReference type="Proteomes" id="UP001212821">
    <property type="component" value="Chromosome"/>
</dbReference>
<proteinExistence type="predicted"/>
<keyword evidence="1" id="KW-1133">Transmembrane helix</keyword>
<evidence type="ECO:0008006" key="4">
    <source>
        <dbReference type="Google" id="ProtNLM"/>
    </source>
</evidence>
<organism evidence="2 3">
    <name type="scientific">Kitasatospora cathayae</name>
    <dbReference type="NCBI Taxonomy" id="3004092"/>
    <lineage>
        <taxon>Bacteria</taxon>
        <taxon>Bacillati</taxon>
        <taxon>Actinomycetota</taxon>
        <taxon>Actinomycetes</taxon>
        <taxon>Kitasatosporales</taxon>
        <taxon>Streptomycetaceae</taxon>
        <taxon>Kitasatospora</taxon>
    </lineage>
</organism>
<gene>
    <name evidence="2" type="ORF">O1G21_10950</name>
</gene>
<dbReference type="EMBL" id="CP115450">
    <property type="protein sequence ID" value="WBP86309.1"/>
    <property type="molecule type" value="Genomic_DNA"/>
</dbReference>
<evidence type="ECO:0000313" key="2">
    <source>
        <dbReference type="EMBL" id="WBP86309.1"/>
    </source>
</evidence>
<dbReference type="RefSeq" id="WP_270142869.1">
    <property type="nucleotide sequence ID" value="NZ_CP115450.1"/>
</dbReference>
<protein>
    <recommendedName>
        <fullName evidence="4">DoxX family membrane protein</fullName>
    </recommendedName>
</protein>
<evidence type="ECO:0000256" key="1">
    <source>
        <dbReference type="SAM" id="Phobius"/>
    </source>
</evidence>
<name>A0ABY7Q0Y6_9ACTN</name>
<sequence length="208" mass="22090">MAVHHAHTPRMPHRFTARLHHLTAQPAERAVAGTTASAAMALALAAARVSLGFVFLWAFLDKTFGLGYATRNANSWLNGASPTKGFLSHVSAGPLRSTFHHWAGQAWADWLFMLGLLGIGLALIGGIGLRIAAASGTLLLAMMWAAEWPPARHLANGAASGSSNPVADYHLVYALLLIVLAAASAGDGWGLGRRWAALPVVRDHPWLR</sequence>
<feature type="transmembrane region" description="Helical" evidence="1">
    <location>
        <begin position="38"/>
        <end position="60"/>
    </location>
</feature>